<name>A0ABV2PQ31_9BACI</name>
<dbReference type="PANTHER" id="PTHR43163:SF6">
    <property type="entry name" value="DIPEPTIDE TRANSPORT SYSTEM PERMEASE PROTEIN DPPB-RELATED"/>
    <property type="match status" value="1"/>
</dbReference>
<dbReference type="RefSeq" id="WP_354472981.1">
    <property type="nucleotide sequence ID" value="NZ_JBEPSB010000030.1"/>
</dbReference>
<evidence type="ECO:0000313" key="9">
    <source>
        <dbReference type="EMBL" id="MET4563084.1"/>
    </source>
</evidence>
<feature type="transmembrane region" description="Helical" evidence="7">
    <location>
        <begin position="12"/>
        <end position="31"/>
    </location>
</feature>
<feature type="transmembrane region" description="Helical" evidence="7">
    <location>
        <begin position="286"/>
        <end position="312"/>
    </location>
</feature>
<feature type="transmembrane region" description="Helical" evidence="7">
    <location>
        <begin position="138"/>
        <end position="166"/>
    </location>
</feature>
<dbReference type="PROSITE" id="PS50928">
    <property type="entry name" value="ABC_TM1"/>
    <property type="match status" value="1"/>
</dbReference>
<protein>
    <submittedName>
        <fullName evidence="9">Peptide/nickel transport system permease protein</fullName>
    </submittedName>
</protein>
<dbReference type="CDD" id="cd06261">
    <property type="entry name" value="TM_PBP2"/>
    <property type="match status" value="1"/>
</dbReference>
<evidence type="ECO:0000256" key="1">
    <source>
        <dbReference type="ARBA" id="ARBA00004651"/>
    </source>
</evidence>
<keyword evidence="3" id="KW-1003">Cell membrane</keyword>
<evidence type="ECO:0000256" key="7">
    <source>
        <dbReference type="RuleBase" id="RU363032"/>
    </source>
</evidence>
<accession>A0ABV2PQ31</accession>
<dbReference type="Pfam" id="PF19300">
    <property type="entry name" value="BPD_transp_1_N"/>
    <property type="match status" value="1"/>
</dbReference>
<evidence type="ECO:0000259" key="8">
    <source>
        <dbReference type="PROSITE" id="PS50928"/>
    </source>
</evidence>
<evidence type="ECO:0000256" key="2">
    <source>
        <dbReference type="ARBA" id="ARBA00022448"/>
    </source>
</evidence>
<comment type="caution">
    <text evidence="9">The sequence shown here is derived from an EMBL/GenBank/DDBJ whole genome shotgun (WGS) entry which is preliminary data.</text>
</comment>
<sequence length="323" mass="34967">MIAKWIGKRVIMGTIVLIVVSFLSFFILHAAPGDPAAAYYGGNLQTLTTAEKERIAQAFGLDKPVLAQYAIWLREAITGNLGYSAKEGRAVSTILLEKLPNTLQLVGITLMILAIISTWLGLLAGMKEGSLLDRGLSIFSIASSAVPSFWLGILLMMIFSVQLGWFPSSGMSDVRGGGGIADRLHHIILPVTVLVLSHVGIFARFLQDCVKSESKSYYVQVARANGVAEQEIRKNILRNAFIPYVNYVGVTIPSFFGGSIVVESLFGWSGLGQLLVKSVMVKDFPLLMGGVLIIGVVVVVSLFIIDALMVVINPKLRRGVLRC</sequence>
<dbReference type="Proteomes" id="UP001549363">
    <property type="component" value="Unassembled WGS sequence"/>
</dbReference>
<dbReference type="InterPro" id="IPR035906">
    <property type="entry name" value="MetI-like_sf"/>
</dbReference>
<comment type="subcellular location">
    <subcellularLocation>
        <location evidence="1 7">Cell membrane</location>
        <topology evidence="1 7">Multi-pass membrane protein</topology>
    </subcellularLocation>
</comment>
<dbReference type="EMBL" id="JBEPSB010000030">
    <property type="protein sequence ID" value="MET4563084.1"/>
    <property type="molecule type" value="Genomic_DNA"/>
</dbReference>
<keyword evidence="6 7" id="KW-0472">Membrane</keyword>
<dbReference type="InterPro" id="IPR000515">
    <property type="entry name" value="MetI-like"/>
</dbReference>
<dbReference type="Gene3D" id="1.10.3720.10">
    <property type="entry name" value="MetI-like"/>
    <property type="match status" value="1"/>
</dbReference>
<organism evidence="9 10">
    <name type="scientific">Lysinibacillus parviboronicapiens</name>
    <dbReference type="NCBI Taxonomy" id="436516"/>
    <lineage>
        <taxon>Bacteria</taxon>
        <taxon>Bacillati</taxon>
        <taxon>Bacillota</taxon>
        <taxon>Bacilli</taxon>
        <taxon>Bacillales</taxon>
        <taxon>Bacillaceae</taxon>
        <taxon>Lysinibacillus</taxon>
    </lineage>
</organism>
<dbReference type="SUPFAM" id="SSF161098">
    <property type="entry name" value="MetI-like"/>
    <property type="match status" value="1"/>
</dbReference>
<keyword evidence="10" id="KW-1185">Reference proteome</keyword>
<gene>
    <name evidence="9" type="ORF">ABIA69_004277</name>
</gene>
<dbReference type="InterPro" id="IPR045621">
    <property type="entry name" value="BPD_transp_1_N"/>
</dbReference>
<evidence type="ECO:0000256" key="4">
    <source>
        <dbReference type="ARBA" id="ARBA00022692"/>
    </source>
</evidence>
<evidence type="ECO:0000256" key="5">
    <source>
        <dbReference type="ARBA" id="ARBA00022989"/>
    </source>
</evidence>
<dbReference type="PANTHER" id="PTHR43163">
    <property type="entry name" value="DIPEPTIDE TRANSPORT SYSTEM PERMEASE PROTEIN DPPB-RELATED"/>
    <property type="match status" value="1"/>
</dbReference>
<feature type="domain" description="ABC transmembrane type-1" evidence="8">
    <location>
        <begin position="99"/>
        <end position="309"/>
    </location>
</feature>
<proteinExistence type="inferred from homology"/>
<dbReference type="Pfam" id="PF00528">
    <property type="entry name" value="BPD_transp_1"/>
    <property type="match status" value="1"/>
</dbReference>
<keyword evidence="5 7" id="KW-1133">Transmembrane helix</keyword>
<reference evidence="9 10" key="1">
    <citation type="submission" date="2024-06" db="EMBL/GenBank/DDBJ databases">
        <title>Sorghum-associated microbial communities from plants grown in Nebraska, USA.</title>
        <authorList>
            <person name="Schachtman D."/>
        </authorList>
    </citation>
    <scope>NUCLEOTIDE SEQUENCE [LARGE SCALE GENOMIC DNA]</scope>
    <source>
        <strain evidence="9 10">736</strain>
    </source>
</reference>
<keyword evidence="2 7" id="KW-0813">Transport</keyword>
<feature type="transmembrane region" description="Helical" evidence="7">
    <location>
        <begin position="105"/>
        <end position="126"/>
    </location>
</feature>
<feature type="transmembrane region" description="Helical" evidence="7">
    <location>
        <begin position="244"/>
        <end position="266"/>
    </location>
</feature>
<evidence type="ECO:0000256" key="6">
    <source>
        <dbReference type="ARBA" id="ARBA00023136"/>
    </source>
</evidence>
<comment type="similarity">
    <text evidence="7">Belongs to the binding-protein-dependent transport system permease family.</text>
</comment>
<keyword evidence="4 7" id="KW-0812">Transmembrane</keyword>
<feature type="transmembrane region" description="Helical" evidence="7">
    <location>
        <begin position="186"/>
        <end position="206"/>
    </location>
</feature>
<evidence type="ECO:0000256" key="3">
    <source>
        <dbReference type="ARBA" id="ARBA00022475"/>
    </source>
</evidence>
<evidence type="ECO:0000313" key="10">
    <source>
        <dbReference type="Proteomes" id="UP001549363"/>
    </source>
</evidence>